<dbReference type="OrthoDB" id="6313at2"/>
<dbReference type="Proteomes" id="UP000183047">
    <property type="component" value="Unassembled WGS sequence"/>
</dbReference>
<accession>A0A1G5ETQ9</accession>
<comment type="function">
    <text evidence="10">Part of the ABC transporter complex hrt involved in hemin import. Responsible for the translocation of the substrate across the membrane.</text>
</comment>
<evidence type="ECO:0000256" key="4">
    <source>
        <dbReference type="ARBA" id="ARBA00016962"/>
    </source>
</evidence>
<evidence type="ECO:0000256" key="11">
    <source>
        <dbReference type="SAM" id="Phobius"/>
    </source>
</evidence>
<comment type="subunit">
    <text evidence="3">The complex is composed of two ATP-binding proteins (HrtA), two transmembrane proteins (HrtB) and a solute-binding protein.</text>
</comment>
<dbReference type="InterPro" id="IPR051125">
    <property type="entry name" value="ABC-4/HrtB_transporter"/>
</dbReference>
<evidence type="ECO:0000313" key="13">
    <source>
        <dbReference type="EMBL" id="SCY30060.1"/>
    </source>
</evidence>
<dbReference type="PANTHER" id="PTHR43738">
    <property type="entry name" value="ABC TRANSPORTER, MEMBRANE PROTEIN"/>
    <property type="match status" value="1"/>
</dbReference>
<dbReference type="EMBL" id="FMUR01000012">
    <property type="protein sequence ID" value="SCY30060.1"/>
    <property type="molecule type" value="Genomic_DNA"/>
</dbReference>
<protein>
    <recommendedName>
        <fullName evidence="4">Putative hemin transport system permease protein HrtB</fullName>
    </recommendedName>
</protein>
<feature type="transmembrane region" description="Helical" evidence="11">
    <location>
        <begin position="26"/>
        <end position="50"/>
    </location>
</feature>
<evidence type="ECO:0000256" key="8">
    <source>
        <dbReference type="ARBA" id="ARBA00022989"/>
    </source>
</evidence>
<evidence type="ECO:0000256" key="6">
    <source>
        <dbReference type="ARBA" id="ARBA00022475"/>
    </source>
</evidence>
<evidence type="ECO:0000256" key="5">
    <source>
        <dbReference type="ARBA" id="ARBA00022448"/>
    </source>
</evidence>
<dbReference type="RefSeq" id="WP_074462641.1">
    <property type="nucleotide sequence ID" value="NZ_FMUR01000012.1"/>
</dbReference>
<dbReference type="AlphaFoldDB" id="A0A1G5ETQ9"/>
<feature type="transmembrane region" description="Helical" evidence="11">
    <location>
        <begin position="321"/>
        <end position="344"/>
    </location>
</feature>
<dbReference type="InterPro" id="IPR003838">
    <property type="entry name" value="ABC3_permease_C"/>
</dbReference>
<keyword evidence="14" id="KW-1185">Reference proteome</keyword>
<evidence type="ECO:0000313" key="14">
    <source>
        <dbReference type="Proteomes" id="UP000183047"/>
    </source>
</evidence>
<evidence type="ECO:0000256" key="1">
    <source>
        <dbReference type="ARBA" id="ARBA00004651"/>
    </source>
</evidence>
<evidence type="ECO:0000256" key="9">
    <source>
        <dbReference type="ARBA" id="ARBA00023136"/>
    </source>
</evidence>
<comment type="similarity">
    <text evidence="2">Belongs to the ABC-4 integral membrane protein family. HrtB subfamily.</text>
</comment>
<keyword evidence="8 11" id="KW-1133">Transmembrane helix</keyword>
<gene>
    <name evidence="13" type="ORF">SAMN02910451_02070</name>
</gene>
<proteinExistence type="inferred from homology"/>
<keyword evidence="7 11" id="KW-0812">Transmembrane</keyword>
<dbReference type="Pfam" id="PF02687">
    <property type="entry name" value="FtsX"/>
    <property type="match status" value="1"/>
</dbReference>
<comment type="subcellular location">
    <subcellularLocation>
        <location evidence="1">Cell membrane</location>
        <topology evidence="1">Multi-pass membrane protein</topology>
    </subcellularLocation>
</comment>
<feature type="transmembrane region" description="Helical" evidence="11">
    <location>
        <begin position="364"/>
        <end position="386"/>
    </location>
</feature>
<feature type="transmembrane region" description="Helical" evidence="11">
    <location>
        <begin position="267"/>
        <end position="288"/>
    </location>
</feature>
<reference evidence="14" key="1">
    <citation type="submission" date="2016-10" db="EMBL/GenBank/DDBJ databases">
        <authorList>
            <person name="Varghese N."/>
            <person name="Submissions S."/>
        </authorList>
    </citation>
    <scope>NUCLEOTIDE SEQUENCE [LARGE SCALE GENOMIC DNA]</scope>
    <source>
        <strain evidence="14">XBD2006</strain>
    </source>
</reference>
<keyword evidence="6" id="KW-1003">Cell membrane</keyword>
<evidence type="ECO:0000256" key="7">
    <source>
        <dbReference type="ARBA" id="ARBA00022692"/>
    </source>
</evidence>
<keyword evidence="5" id="KW-0813">Transport</keyword>
<evidence type="ECO:0000256" key="3">
    <source>
        <dbReference type="ARBA" id="ARBA00011131"/>
    </source>
</evidence>
<feature type="domain" description="ABC3 transporter permease C-terminal" evidence="12">
    <location>
        <begin position="272"/>
        <end position="389"/>
    </location>
</feature>
<dbReference type="PANTHER" id="PTHR43738:SF1">
    <property type="entry name" value="HEMIN TRANSPORT SYSTEM PERMEASE PROTEIN HRTB-RELATED"/>
    <property type="match status" value="1"/>
</dbReference>
<evidence type="ECO:0000256" key="2">
    <source>
        <dbReference type="ARBA" id="ARBA00008697"/>
    </source>
</evidence>
<sequence length="396" mass="43033">MGTLQRFDKLDKLVFKSISSKLYRSIGLILIGLVLSFAMVIISLTAFGMAHGSQNAAQRMGADIIVTPKGHGDDMEGILLTTKKSFFYMDSSVIDGIREVEGVETASPQTFLMTLESSCCDQPVQIIGIDMDSDFVVTPWIDRKYIRSLEEGALIAGSKVNVTSGTFKMFGKEYPVAATLDESGSSMDATVFVSRNLIGEIMENAQNAGQGVIAEVNSKDVSAVCVKVADKDKVSRVVAGLSRLQNVDIVTAESVSSKLFSGLKDTYIVYAVVIVLMVIISIVLLFIIHYITLNDRKKEVEILRTIGISRKKIGAFLMREVLWTAFPGALIGTAFGFLSFVVMLQLIEAATKIPFTAPYIGEEVAVVAVSFLLTTVLGPLCALFSIKKLCPENVYL</sequence>
<organism evidence="13 14">
    <name type="scientific">Butyrivibrio hungatei</name>
    <dbReference type="NCBI Taxonomy" id="185008"/>
    <lineage>
        <taxon>Bacteria</taxon>
        <taxon>Bacillati</taxon>
        <taxon>Bacillota</taxon>
        <taxon>Clostridia</taxon>
        <taxon>Lachnospirales</taxon>
        <taxon>Lachnospiraceae</taxon>
        <taxon>Butyrivibrio</taxon>
    </lineage>
</organism>
<dbReference type="GO" id="GO:0005886">
    <property type="term" value="C:plasma membrane"/>
    <property type="evidence" value="ECO:0007669"/>
    <property type="project" value="UniProtKB-SubCell"/>
</dbReference>
<name>A0A1G5ETQ9_9FIRM</name>
<evidence type="ECO:0000256" key="10">
    <source>
        <dbReference type="ARBA" id="ARBA00024973"/>
    </source>
</evidence>
<keyword evidence="9 11" id="KW-0472">Membrane</keyword>
<evidence type="ECO:0000259" key="12">
    <source>
        <dbReference type="Pfam" id="PF02687"/>
    </source>
</evidence>